<feature type="non-terminal residue" evidence="1">
    <location>
        <position position="60"/>
    </location>
</feature>
<feature type="non-terminal residue" evidence="1">
    <location>
        <position position="1"/>
    </location>
</feature>
<dbReference type="AlphaFoldDB" id="A0A1X6N0P5"/>
<name>A0A1X6N0P5_9APHY</name>
<dbReference type="OrthoDB" id="30840at2759"/>
<evidence type="ECO:0000313" key="2">
    <source>
        <dbReference type="Proteomes" id="UP000194127"/>
    </source>
</evidence>
<dbReference type="EMBL" id="KZ110597">
    <property type="protein sequence ID" value="OSX62062.1"/>
    <property type="molecule type" value="Genomic_DNA"/>
</dbReference>
<proteinExistence type="predicted"/>
<keyword evidence="2" id="KW-1185">Reference proteome</keyword>
<dbReference type="Proteomes" id="UP000194127">
    <property type="component" value="Unassembled WGS sequence"/>
</dbReference>
<organism evidence="1 2">
    <name type="scientific">Postia placenta MAD-698-R-SB12</name>
    <dbReference type="NCBI Taxonomy" id="670580"/>
    <lineage>
        <taxon>Eukaryota</taxon>
        <taxon>Fungi</taxon>
        <taxon>Dikarya</taxon>
        <taxon>Basidiomycota</taxon>
        <taxon>Agaricomycotina</taxon>
        <taxon>Agaricomycetes</taxon>
        <taxon>Polyporales</taxon>
        <taxon>Adustoporiaceae</taxon>
        <taxon>Rhodonia</taxon>
    </lineage>
</organism>
<accession>A0A1X6N0P5</accession>
<reference evidence="1 2" key="1">
    <citation type="submission" date="2017-04" db="EMBL/GenBank/DDBJ databases">
        <title>Genome Sequence of the Model Brown-Rot Fungus Postia placenta SB12.</title>
        <authorList>
            <consortium name="DOE Joint Genome Institute"/>
            <person name="Gaskell J."/>
            <person name="Kersten P."/>
            <person name="Larrondo L.F."/>
            <person name="Canessa P."/>
            <person name="Martinez D."/>
            <person name="Hibbett D."/>
            <person name="Schmoll M."/>
            <person name="Kubicek C.P."/>
            <person name="Martinez A.T."/>
            <person name="Yadav J."/>
            <person name="Master E."/>
            <person name="Magnuson J.K."/>
            <person name="James T."/>
            <person name="Yaver D."/>
            <person name="Berka R."/>
            <person name="Labutti K."/>
            <person name="Lipzen A."/>
            <person name="Aerts A."/>
            <person name="Barry K."/>
            <person name="Henrissat B."/>
            <person name="Blanchette R."/>
            <person name="Grigoriev I."/>
            <person name="Cullen D."/>
        </authorList>
    </citation>
    <scope>NUCLEOTIDE SEQUENCE [LARGE SCALE GENOMIC DNA]</scope>
    <source>
        <strain evidence="1 2">MAD-698-R-SB12</strain>
    </source>
</reference>
<dbReference type="GeneID" id="36327933"/>
<evidence type="ECO:0000313" key="1">
    <source>
        <dbReference type="EMBL" id="OSX62062.1"/>
    </source>
</evidence>
<sequence length="60" mass="6824">SLTHQSMATHEPGPSISMHNVAFVHRRQGVRLALLKEYLSHLDNHSDCPGYQLERMLLVT</sequence>
<gene>
    <name evidence="1" type="ORF">POSPLADRAFT_1079961</name>
</gene>
<dbReference type="RefSeq" id="XP_024338856.1">
    <property type="nucleotide sequence ID" value="XM_024482984.1"/>
</dbReference>
<protein>
    <submittedName>
        <fullName evidence="1">Uncharacterized protein</fullName>
    </submittedName>
</protein>